<keyword evidence="1" id="KW-0812">Transmembrane</keyword>
<accession>A0AA39U119</accession>
<organism evidence="2 3">
    <name type="scientific">Armillaria novae-zelandiae</name>
    <dbReference type="NCBI Taxonomy" id="153914"/>
    <lineage>
        <taxon>Eukaryota</taxon>
        <taxon>Fungi</taxon>
        <taxon>Dikarya</taxon>
        <taxon>Basidiomycota</taxon>
        <taxon>Agaricomycotina</taxon>
        <taxon>Agaricomycetes</taxon>
        <taxon>Agaricomycetidae</taxon>
        <taxon>Agaricales</taxon>
        <taxon>Marasmiineae</taxon>
        <taxon>Physalacriaceae</taxon>
        <taxon>Armillaria</taxon>
    </lineage>
</organism>
<protein>
    <submittedName>
        <fullName evidence="2">Uncharacterized protein</fullName>
    </submittedName>
</protein>
<reference evidence="2" key="1">
    <citation type="submission" date="2023-06" db="EMBL/GenBank/DDBJ databases">
        <authorList>
            <consortium name="Lawrence Berkeley National Laboratory"/>
            <person name="Ahrendt S."/>
            <person name="Sahu N."/>
            <person name="Indic B."/>
            <person name="Wong-Bajracharya J."/>
            <person name="Merenyi Z."/>
            <person name="Ke H.-M."/>
            <person name="Monk M."/>
            <person name="Kocsube S."/>
            <person name="Drula E."/>
            <person name="Lipzen A."/>
            <person name="Balint B."/>
            <person name="Henrissat B."/>
            <person name="Andreopoulos B."/>
            <person name="Martin F.M."/>
            <person name="Harder C.B."/>
            <person name="Rigling D."/>
            <person name="Ford K.L."/>
            <person name="Foster G.D."/>
            <person name="Pangilinan J."/>
            <person name="Papanicolaou A."/>
            <person name="Barry K."/>
            <person name="LaButti K."/>
            <person name="Viragh M."/>
            <person name="Koriabine M."/>
            <person name="Yan M."/>
            <person name="Riley R."/>
            <person name="Champramary S."/>
            <person name="Plett K.L."/>
            <person name="Tsai I.J."/>
            <person name="Slot J."/>
            <person name="Sipos G."/>
            <person name="Plett J."/>
            <person name="Nagy L.G."/>
            <person name="Grigoriev I.V."/>
        </authorList>
    </citation>
    <scope>NUCLEOTIDE SEQUENCE</scope>
    <source>
        <strain evidence="2">ICMP 16352</strain>
    </source>
</reference>
<dbReference type="AlphaFoldDB" id="A0AA39U119"/>
<feature type="transmembrane region" description="Helical" evidence="1">
    <location>
        <begin position="123"/>
        <end position="144"/>
    </location>
</feature>
<proteinExistence type="predicted"/>
<name>A0AA39U119_9AGAR</name>
<gene>
    <name evidence="2" type="ORF">IW261DRAFT_1509594</name>
</gene>
<evidence type="ECO:0000313" key="3">
    <source>
        <dbReference type="Proteomes" id="UP001175227"/>
    </source>
</evidence>
<sequence length="253" mass="27734">MGLLLRIWDVIVWDVFDNAASHVCAMIFLLTLHAPGSEDGGLYMRKISVGRSFGCLLCGCRFLLDSIRDNAAPCHRKHPCPPNLGRNGQAEVDLVDILWLACLSTTASIIFSIESINRSANLMYGIPTMIFEAIIFISAAYHGIKASGGLRSLLLLKKDPFWCGRKPILHVVFQGSVLYFIAVFCSLSIIVLVDPRLGTSIMSVTVTHMLLHLRKQVLSDSTSPSSHGVELMTFRAITNGAMSLEVGEDVIDI</sequence>
<evidence type="ECO:0000313" key="2">
    <source>
        <dbReference type="EMBL" id="KAK0472003.1"/>
    </source>
</evidence>
<feature type="transmembrane region" description="Helical" evidence="1">
    <location>
        <begin position="168"/>
        <end position="193"/>
    </location>
</feature>
<comment type="caution">
    <text evidence="2">The sequence shown here is derived from an EMBL/GenBank/DDBJ whole genome shotgun (WGS) entry which is preliminary data.</text>
</comment>
<keyword evidence="1" id="KW-0472">Membrane</keyword>
<keyword evidence="1" id="KW-1133">Transmembrane helix</keyword>
<keyword evidence="3" id="KW-1185">Reference proteome</keyword>
<evidence type="ECO:0000256" key="1">
    <source>
        <dbReference type="SAM" id="Phobius"/>
    </source>
</evidence>
<dbReference type="EMBL" id="JAUEPR010000044">
    <property type="protein sequence ID" value="KAK0472003.1"/>
    <property type="molecule type" value="Genomic_DNA"/>
</dbReference>
<dbReference type="Proteomes" id="UP001175227">
    <property type="component" value="Unassembled WGS sequence"/>
</dbReference>